<evidence type="ECO:0000256" key="9">
    <source>
        <dbReference type="ARBA" id="ARBA00022989"/>
    </source>
</evidence>
<dbReference type="PROSITE" id="PS50011">
    <property type="entry name" value="PROTEIN_KINASE_DOM"/>
    <property type="match status" value="1"/>
</dbReference>
<dbReference type="AlphaFoldDB" id="A0AB32WLY6"/>
<proteinExistence type="predicted"/>
<evidence type="ECO:0000256" key="13">
    <source>
        <dbReference type="SAM" id="MobiDB-lite"/>
    </source>
</evidence>
<dbReference type="Gene3D" id="1.10.510.10">
    <property type="entry name" value="Transferase(Phosphotransferase) domain 1"/>
    <property type="match status" value="1"/>
</dbReference>
<dbReference type="KEGG" id="tcc:18594368"/>
<dbReference type="GO" id="GO:0030247">
    <property type="term" value="F:polysaccharide binding"/>
    <property type="evidence" value="ECO:0007669"/>
    <property type="project" value="InterPro"/>
</dbReference>
<evidence type="ECO:0000256" key="15">
    <source>
        <dbReference type="SAM" id="SignalP"/>
    </source>
</evidence>
<evidence type="ECO:0000256" key="6">
    <source>
        <dbReference type="ARBA" id="ARBA00022741"/>
    </source>
</evidence>
<evidence type="ECO:0000256" key="4">
    <source>
        <dbReference type="ARBA" id="ARBA00022692"/>
    </source>
</evidence>
<dbReference type="RefSeq" id="XP_017980347.1">
    <property type="nucleotide sequence ID" value="XM_018124858.1"/>
</dbReference>
<keyword evidence="2" id="KW-0723">Serine/threonine-protein kinase</keyword>
<comment type="subcellular location">
    <subcellularLocation>
        <location evidence="1">Membrane</location>
        <topology evidence="1">Single-pass type I membrane protein</topology>
    </subcellularLocation>
</comment>
<dbReference type="Pfam" id="PF13947">
    <property type="entry name" value="GUB_WAK_bind"/>
    <property type="match status" value="1"/>
</dbReference>
<feature type="domain" description="Protein kinase" evidence="16">
    <location>
        <begin position="330"/>
        <end position="614"/>
    </location>
</feature>
<keyword evidence="4 14" id="KW-0812">Transmembrane</keyword>
<keyword evidence="8 12" id="KW-0067">ATP-binding</keyword>
<keyword evidence="9 14" id="KW-1133">Transmembrane helix</keyword>
<evidence type="ECO:0000256" key="8">
    <source>
        <dbReference type="ARBA" id="ARBA00022840"/>
    </source>
</evidence>
<keyword evidence="10 14" id="KW-0472">Membrane</keyword>
<evidence type="ECO:0000256" key="10">
    <source>
        <dbReference type="ARBA" id="ARBA00023136"/>
    </source>
</evidence>
<feature type="compositionally biased region" description="Basic and acidic residues" evidence="13">
    <location>
        <begin position="620"/>
        <end position="633"/>
    </location>
</feature>
<dbReference type="InterPro" id="IPR025287">
    <property type="entry name" value="WAK_GUB"/>
</dbReference>
<feature type="chain" id="PRO_5044719640" evidence="15">
    <location>
        <begin position="26"/>
        <end position="641"/>
    </location>
</feature>
<dbReference type="InterPro" id="IPR045874">
    <property type="entry name" value="LRK10/LRL21-25-like"/>
</dbReference>
<reference evidence="18 19" key="2">
    <citation type="submission" date="2025-04" db="UniProtKB">
        <authorList>
            <consortium name="RefSeq"/>
        </authorList>
    </citation>
    <scope>IDENTIFICATION</scope>
</reference>
<evidence type="ECO:0000259" key="16">
    <source>
        <dbReference type="PROSITE" id="PS50011"/>
    </source>
</evidence>
<sequence>MLSTKLPLVGLLALALSLFPDFCIARGQHCGSSFCGNINISYPFRLKTQPRSCGNRKLELECDDENNRTIFPMKYGNFYVQHISYSDGTIQLLDVSLGNDNCSIPHSSYPWYTPFAKKLYLYQTTSDFSIMYLVNCTTQINDSWVYIDAFRCANTPSPRPCYLYFLDGETANSDFHESCRIEAQVPIMLANITGLSTSDIYRKLLTGFQIAWFSYDDDNWILNRLLGLAILLPYALVTYIRGNLTFFLGGSSLSRFIGAPSKGTQIICVAITGIILARTLLGIFGLIALVIHKLRRRHLAMDDMIENFLQSQNNLMPIRYSYSEVKRMTGDFKIKLGQGGYGSVFKGKLRSGREVAIKLLSKSKANGQDFINEVATIGRIHHVNVVQLIGFCVEGSKQALVYDFMVNGSLDKIIFSTENNTLSWEKIFEIALGVARGIDYLHRGCEMQILHFDIKPHNVLLDENFRPKVSDFGLAKLYSVDDNIVSLTAARGTLGYIAPELFYKNIGGVSYKADVYSFGMMLIEMVGRRKNLNPFAEHSSQIYFPSWIYDQFDHGDDIELGDVTESENKIVKKIVIVAFWCIQTKPTDRPSMSKVLKMLESELELPEIPPKPFLFSQEMSTKDHASKNSRDETTTDSDNIV</sequence>
<dbReference type="Gene3D" id="3.30.200.20">
    <property type="entry name" value="Phosphorylase Kinase, domain 1"/>
    <property type="match status" value="1"/>
</dbReference>
<evidence type="ECO:0000256" key="5">
    <source>
        <dbReference type="ARBA" id="ARBA00022729"/>
    </source>
</evidence>
<keyword evidence="3" id="KW-0808">Transferase</keyword>
<feature type="region of interest" description="Disordered" evidence="13">
    <location>
        <begin position="613"/>
        <end position="641"/>
    </location>
</feature>
<evidence type="ECO:0000313" key="17">
    <source>
        <dbReference type="Proteomes" id="UP000694886"/>
    </source>
</evidence>
<evidence type="ECO:0000256" key="12">
    <source>
        <dbReference type="PROSITE-ProRule" id="PRU10141"/>
    </source>
</evidence>
<feature type="binding site" evidence="12">
    <location>
        <position position="358"/>
    </location>
    <ligand>
        <name>ATP</name>
        <dbReference type="ChEBI" id="CHEBI:30616"/>
    </ligand>
</feature>
<dbReference type="SMART" id="SM00220">
    <property type="entry name" value="S_TKc"/>
    <property type="match status" value="1"/>
</dbReference>
<evidence type="ECO:0000256" key="11">
    <source>
        <dbReference type="ARBA" id="ARBA00023180"/>
    </source>
</evidence>
<dbReference type="GO" id="GO:0005524">
    <property type="term" value="F:ATP binding"/>
    <property type="evidence" value="ECO:0007669"/>
    <property type="project" value="UniProtKB-UniRule"/>
</dbReference>
<dbReference type="FunFam" id="1.10.510.10:FF:000590">
    <property type="entry name" value="PR5-like receptor kinase"/>
    <property type="match status" value="1"/>
</dbReference>
<dbReference type="InterPro" id="IPR000719">
    <property type="entry name" value="Prot_kinase_dom"/>
</dbReference>
<evidence type="ECO:0000256" key="14">
    <source>
        <dbReference type="SAM" id="Phobius"/>
    </source>
</evidence>
<dbReference type="PROSITE" id="PS00108">
    <property type="entry name" value="PROTEIN_KINASE_ST"/>
    <property type="match status" value="1"/>
</dbReference>
<dbReference type="PROSITE" id="PS00107">
    <property type="entry name" value="PROTEIN_KINASE_ATP"/>
    <property type="match status" value="1"/>
</dbReference>
<accession>A0AB32WLY6</accession>
<dbReference type="SUPFAM" id="SSF56112">
    <property type="entry name" value="Protein kinase-like (PK-like)"/>
    <property type="match status" value="1"/>
</dbReference>
<dbReference type="InterPro" id="IPR017441">
    <property type="entry name" value="Protein_kinase_ATP_BS"/>
</dbReference>
<organism evidence="17 19">
    <name type="scientific">Theobroma cacao</name>
    <name type="common">Cacao</name>
    <name type="synonym">Cocoa</name>
    <dbReference type="NCBI Taxonomy" id="3641"/>
    <lineage>
        <taxon>Eukaryota</taxon>
        <taxon>Viridiplantae</taxon>
        <taxon>Streptophyta</taxon>
        <taxon>Embryophyta</taxon>
        <taxon>Tracheophyta</taxon>
        <taxon>Spermatophyta</taxon>
        <taxon>Magnoliopsida</taxon>
        <taxon>eudicotyledons</taxon>
        <taxon>Gunneridae</taxon>
        <taxon>Pentapetalae</taxon>
        <taxon>rosids</taxon>
        <taxon>malvids</taxon>
        <taxon>Malvales</taxon>
        <taxon>Malvaceae</taxon>
        <taxon>Byttnerioideae</taxon>
        <taxon>Theobroma</taxon>
    </lineage>
</organism>
<dbReference type="RefSeq" id="XP_007021956.2">
    <property type="nucleotide sequence ID" value="XM_007021894.2"/>
</dbReference>
<evidence type="ECO:0000256" key="3">
    <source>
        <dbReference type="ARBA" id="ARBA00022679"/>
    </source>
</evidence>
<dbReference type="Proteomes" id="UP000694886">
    <property type="component" value="Chromosome 7"/>
</dbReference>
<keyword evidence="11" id="KW-0325">Glycoprotein</keyword>
<evidence type="ECO:0000313" key="19">
    <source>
        <dbReference type="RefSeq" id="XP_017980347.1"/>
    </source>
</evidence>
<dbReference type="GO" id="GO:0016020">
    <property type="term" value="C:membrane"/>
    <property type="evidence" value="ECO:0007669"/>
    <property type="project" value="UniProtKB-SubCell"/>
</dbReference>
<gene>
    <name evidence="18 19" type="primary">LOC18594368</name>
</gene>
<dbReference type="InterPro" id="IPR008271">
    <property type="entry name" value="Ser/Thr_kinase_AS"/>
</dbReference>
<reference evidence="17" key="1">
    <citation type="journal article" date="1997" name="Nucleic Acids Res.">
        <title>tRNAscan-SE: a program for improved detection of transfer RNA genes in genomic sequence.</title>
        <authorList>
            <person name="Lowe T.M."/>
            <person name="Eddy S.R."/>
        </authorList>
    </citation>
    <scope>NUCLEOTIDE SEQUENCE [LARGE SCALE GENOMIC DNA]</scope>
    <source>
        <strain evidence="17">r\B97-61/B2</strain>
    </source>
</reference>
<evidence type="ECO:0000256" key="2">
    <source>
        <dbReference type="ARBA" id="ARBA00022527"/>
    </source>
</evidence>
<dbReference type="GeneID" id="18594368"/>
<dbReference type="Pfam" id="PF00069">
    <property type="entry name" value="Pkinase"/>
    <property type="match status" value="1"/>
</dbReference>
<feature type="transmembrane region" description="Helical" evidence="14">
    <location>
        <begin position="269"/>
        <end position="291"/>
    </location>
</feature>
<dbReference type="GO" id="GO:0004674">
    <property type="term" value="F:protein serine/threonine kinase activity"/>
    <property type="evidence" value="ECO:0007669"/>
    <property type="project" value="UniProtKB-KW"/>
</dbReference>
<dbReference type="Gramene" id="Tc07v2_t010430.1">
    <property type="protein sequence ID" value="Tc07v2_p010430.1"/>
    <property type="gene ID" value="Tc07v2_g010430"/>
</dbReference>
<keyword evidence="5 15" id="KW-0732">Signal</keyword>
<dbReference type="Gramene" id="Tc07v2_t010430.2">
    <property type="protein sequence ID" value="Tc07v2_p010430.2"/>
    <property type="gene ID" value="Tc07v2_g010430"/>
</dbReference>
<evidence type="ECO:0000256" key="1">
    <source>
        <dbReference type="ARBA" id="ARBA00004479"/>
    </source>
</evidence>
<name>A0AB32WLY6_THECC</name>
<protein>
    <submittedName>
        <fullName evidence="18 19">Rust resistance kinase Lr10</fullName>
    </submittedName>
</protein>
<keyword evidence="6 12" id="KW-0547">Nucleotide-binding</keyword>
<evidence type="ECO:0000313" key="18">
    <source>
        <dbReference type="RefSeq" id="XP_007021956.2"/>
    </source>
</evidence>
<evidence type="ECO:0000256" key="7">
    <source>
        <dbReference type="ARBA" id="ARBA00022777"/>
    </source>
</evidence>
<dbReference type="FunFam" id="3.30.200.20:FF:000178">
    <property type="entry name" value="serine/threonine-protein kinase PBS1-like"/>
    <property type="match status" value="1"/>
</dbReference>
<keyword evidence="7 18" id="KW-0418">Kinase</keyword>
<feature type="signal peptide" evidence="15">
    <location>
        <begin position="1"/>
        <end position="25"/>
    </location>
</feature>
<dbReference type="PANTHER" id="PTHR27009">
    <property type="entry name" value="RUST RESISTANCE KINASE LR10-RELATED"/>
    <property type="match status" value="1"/>
</dbReference>
<dbReference type="InterPro" id="IPR011009">
    <property type="entry name" value="Kinase-like_dom_sf"/>
</dbReference>